<dbReference type="OrthoDB" id="21678at2759"/>
<dbReference type="GO" id="GO:0016020">
    <property type="term" value="C:membrane"/>
    <property type="evidence" value="ECO:0007669"/>
    <property type="project" value="UniProtKB-SubCell"/>
</dbReference>
<comment type="subcellular location">
    <subcellularLocation>
        <location evidence="1">Membrane</location>
        <topology evidence="1">Multi-pass membrane protein</topology>
    </subcellularLocation>
</comment>
<dbReference type="EMBL" id="BLKM01008748">
    <property type="protein sequence ID" value="GFG34815.1"/>
    <property type="molecule type" value="Genomic_DNA"/>
</dbReference>
<keyword evidence="9" id="KW-1185">Reference proteome</keyword>
<feature type="compositionally biased region" description="Low complexity" evidence="5">
    <location>
        <begin position="540"/>
        <end position="551"/>
    </location>
</feature>
<comment type="caution">
    <text evidence="8">The sequence shown here is derived from an EMBL/GenBank/DDBJ whole genome shotgun (WGS) entry which is preliminary data.</text>
</comment>
<name>A0A6L2PWG8_COPFO</name>
<feature type="region of interest" description="Disordered" evidence="5">
    <location>
        <begin position="503"/>
        <end position="530"/>
    </location>
</feature>
<proteinExistence type="predicted"/>
<feature type="transmembrane region" description="Helical" evidence="6">
    <location>
        <begin position="144"/>
        <end position="161"/>
    </location>
</feature>
<feature type="transmembrane region" description="Helical" evidence="6">
    <location>
        <begin position="48"/>
        <end position="71"/>
    </location>
</feature>
<keyword evidence="2 6" id="KW-0812">Transmembrane</keyword>
<feature type="transmembrane region" description="Helical" evidence="6">
    <location>
        <begin position="83"/>
        <end position="101"/>
    </location>
</feature>
<organism evidence="8 9">
    <name type="scientific">Coptotermes formosanus</name>
    <name type="common">Formosan subterranean termite</name>
    <dbReference type="NCBI Taxonomy" id="36987"/>
    <lineage>
        <taxon>Eukaryota</taxon>
        <taxon>Metazoa</taxon>
        <taxon>Ecdysozoa</taxon>
        <taxon>Arthropoda</taxon>
        <taxon>Hexapoda</taxon>
        <taxon>Insecta</taxon>
        <taxon>Pterygota</taxon>
        <taxon>Neoptera</taxon>
        <taxon>Polyneoptera</taxon>
        <taxon>Dictyoptera</taxon>
        <taxon>Blattodea</taxon>
        <taxon>Blattoidea</taxon>
        <taxon>Termitoidae</taxon>
        <taxon>Rhinotermitidae</taxon>
        <taxon>Coptotermes</taxon>
    </lineage>
</organism>
<feature type="region of interest" description="Disordered" evidence="5">
    <location>
        <begin position="639"/>
        <end position="679"/>
    </location>
</feature>
<evidence type="ECO:0000259" key="7">
    <source>
        <dbReference type="PROSITE" id="PS51505"/>
    </source>
</evidence>
<dbReference type="Gene3D" id="6.10.140.670">
    <property type="match status" value="1"/>
</dbReference>
<keyword evidence="4 6" id="KW-0472">Membrane</keyword>
<dbReference type="InterPro" id="IPR052237">
    <property type="entry name" value="Ataxin-7-like_regulator"/>
</dbReference>
<dbReference type="InParanoid" id="A0A6L2PWG8"/>
<dbReference type="Pfam" id="PF02535">
    <property type="entry name" value="Zip"/>
    <property type="match status" value="1"/>
</dbReference>
<dbReference type="InterPro" id="IPR003689">
    <property type="entry name" value="ZIP"/>
</dbReference>
<keyword evidence="3 6" id="KW-1133">Transmembrane helix</keyword>
<accession>A0A6L2PWG8</accession>
<feature type="domain" description="SCA7" evidence="7">
    <location>
        <begin position="563"/>
        <end position="630"/>
    </location>
</feature>
<evidence type="ECO:0000256" key="4">
    <source>
        <dbReference type="ARBA" id="ARBA00023136"/>
    </source>
</evidence>
<protein>
    <recommendedName>
        <fullName evidence="7">SCA7 domain-containing protein</fullName>
    </recommendedName>
</protein>
<evidence type="ECO:0000313" key="8">
    <source>
        <dbReference type="EMBL" id="GFG34815.1"/>
    </source>
</evidence>
<feature type="transmembrane region" description="Helical" evidence="6">
    <location>
        <begin position="107"/>
        <end position="132"/>
    </location>
</feature>
<feature type="region of interest" description="Disordered" evidence="5">
    <location>
        <begin position="540"/>
        <end position="559"/>
    </location>
</feature>
<feature type="transmembrane region" description="Helical" evidence="6">
    <location>
        <begin position="21"/>
        <end position="42"/>
    </location>
</feature>
<sequence length="1293" mass="136393">MTHHAHCDMSFAVSRSTGLRHLILLLAVSIHSLFEGVTLGLQTNQIKVFHLFLAVLFHEMLVALAVGANIAKLNVGVVASLKYILIVTGSIPVGILLGLLIRTAPGLLGACVSATLQGIAAGIFIHVTFMEIIPEELSGEKCRLLKITFFFIGFMVMAVDLRHSPGPHLMEFSSVYDLNLGAASIIKIQGLFPGAPVMKFNVFVLETELHKSFNLVEPWFAVQNNVLMAWLLIHYKDNNPAIAYRYDHTRHGLHLNSEGEEKLVNPIANRVLCRLDSADQLKLYAPDVRVGELKSVMAAASDSPTRFRGQPWSNWTDFLGRDSPLSDEDDPDKPVPDVMRLPKEDMGLFGLCPETDGFYAVICELCEACVKPQGLVNHMELWHKADSTDALPPSEPPEKVSNSKSGTSKGGANTRLSVGSMKLRVKRPLTAPCVKMECGTTSMEEQTPLSDAEKIPLLHLDIPQHSASVSSVTPVRTTSQASVPLSSASMTLLQPIVALTPLGSPSHMSSTPPATTKSSSLPTTPTSASSVAAVPSLTMDMSSSSFSTPSPSKKRSKVERKCLPVKEREYDPDKHCGVWNGENSKPCTRSLTCKSHPLSMRRAVSGRSKHFDKLLADHRAAKDAAIKLVKAVSAVPGLLSQSPPQELDTNQALSPPPPGRVGGSIQLDVPASPLPTSVPTPMPSSLMTPNSTTLANSAPDASISVNAFLSTLVATPLPSLPDLTIDTFEGHTAPAPPLKAPLLSVVSKARDTPGLGHSPGPPLAQPLVTAATTAVRAPSPLMTVTVSTPSAAPLPPSLPVPVTGPISHSIPVSPQSPGMIPSSVTSVNVVIDTNCASAAIPPKDLSACTIPISQSPVSASFPSISPACVPQGISVLTPVLSNSLVPPSAHTFQSVHTLTSSVQMCDFPDLFEDVTWLKNHPRPLAVCSFSGRKIGTLVCNTRRLEVVREGLREALTHGSIRSPLSNDFCGNTGTNHAAGAIKTVLSNICSKSNLLSPSGKIILPSVGLANKNHKVPILPTSQHTSSANITIPGALKAVLPKPQHMTVKTTVNSNVTCNKDTVKNGQFHVPNILSGSLKRHADSTKSSGNASSKRTKRKHTQNVNPAEIIGSLLARKNSRLGGRGSHVPLVTVAIANGLTGGIASSQSDTSESKNVLSSRGGVTSDSLRADLPKGLSASNINQISDGTTSATNMKVSPNVQNVRIAATPSTVQLATPQITYLTTGPVTFQQIPVLSSQVISQIQLQSKNSAGSQSIPLKLVSGSGGVSLAAAAAATSGRAVVLHQDKDYAPSES</sequence>
<dbReference type="PROSITE" id="PS51505">
    <property type="entry name" value="SCA7"/>
    <property type="match status" value="1"/>
</dbReference>
<feature type="compositionally biased region" description="Polar residues" evidence="5">
    <location>
        <begin position="1142"/>
        <end position="1166"/>
    </location>
</feature>
<feature type="compositionally biased region" description="Low complexity" evidence="5">
    <location>
        <begin position="509"/>
        <end position="530"/>
    </location>
</feature>
<feature type="compositionally biased region" description="Polar residues" evidence="5">
    <location>
        <begin position="639"/>
        <end position="653"/>
    </location>
</feature>
<dbReference type="InterPro" id="IPR013243">
    <property type="entry name" value="SCA7_dom"/>
</dbReference>
<evidence type="ECO:0000256" key="6">
    <source>
        <dbReference type="SAM" id="Phobius"/>
    </source>
</evidence>
<dbReference type="GO" id="GO:0046873">
    <property type="term" value="F:metal ion transmembrane transporter activity"/>
    <property type="evidence" value="ECO:0007669"/>
    <property type="project" value="InterPro"/>
</dbReference>
<evidence type="ECO:0000256" key="2">
    <source>
        <dbReference type="ARBA" id="ARBA00022692"/>
    </source>
</evidence>
<feature type="compositionally biased region" description="Polar residues" evidence="5">
    <location>
        <begin position="400"/>
        <end position="415"/>
    </location>
</feature>
<dbReference type="PANTHER" id="PTHR15117:SF24">
    <property type="entry name" value="SCA7 DOMAIN-CONTAINING PROTEIN"/>
    <property type="match status" value="1"/>
</dbReference>
<dbReference type="Pfam" id="PF08313">
    <property type="entry name" value="SCA7"/>
    <property type="match status" value="1"/>
</dbReference>
<evidence type="ECO:0000256" key="1">
    <source>
        <dbReference type="ARBA" id="ARBA00004141"/>
    </source>
</evidence>
<dbReference type="PANTHER" id="PTHR15117">
    <property type="entry name" value="ATAXIN 7 RELATED"/>
    <property type="match status" value="1"/>
</dbReference>
<evidence type="ECO:0000313" key="9">
    <source>
        <dbReference type="Proteomes" id="UP000502823"/>
    </source>
</evidence>
<reference evidence="9" key="1">
    <citation type="submission" date="2020-01" db="EMBL/GenBank/DDBJ databases">
        <title>Draft genome sequence of the Termite Coptotermes fromosanus.</title>
        <authorList>
            <person name="Itakura S."/>
            <person name="Yosikawa Y."/>
            <person name="Umezawa K."/>
        </authorList>
    </citation>
    <scope>NUCLEOTIDE SEQUENCE [LARGE SCALE GENOMIC DNA]</scope>
</reference>
<evidence type="ECO:0000256" key="3">
    <source>
        <dbReference type="ARBA" id="ARBA00022989"/>
    </source>
</evidence>
<feature type="region of interest" description="Disordered" evidence="5">
    <location>
        <begin position="1073"/>
        <end position="1105"/>
    </location>
</feature>
<feature type="region of interest" description="Disordered" evidence="5">
    <location>
        <begin position="1141"/>
        <end position="1170"/>
    </location>
</feature>
<feature type="region of interest" description="Disordered" evidence="5">
    <location>
        <begin position="387"/>
        <end position="415"/>
    </location>
</feature>
<evidence type="ECO:0000256" key="5">
    <source>
        <dbReference type="SAM" id="MobiDB-lite"/>
    </source>
</evidence>
<gene>
    <name evidence="8" type="ORF">Cfor_00143</name>
</gene>
<dbReference type="Proteomes" id="UP000502823">
    <property type="component" value="Unassembled WGS sequence"/>
</dbReference>